<dbReference type="InterPro" id="IPR036157">
    <property type="entry name" value="dUTPase-like_sf"/>
</dbReference>
<dbReference type="Gene3D" id="2.70.40.10">
    <property type="match status" value="1"/>
</dbReference>
<dbReference type="Proteomes" id="UP000324705">
    <property type="component" value="Chromosome 1B"/>
</dbReference>
<dbReference type="Pfam" id="PF00692">
    <property type="entry name" value="dUTPase"/>
    <property type="match status" value="1"/>
</dbReference>
<reference evidence="6 7" key="1">
    <citation type="submission" date="2017-09" db="EMBL/GenBank/DDBJ databases">
        <authorList>
            <consortium name="International Durum Wheat Genome Sequencing Consortium (IDWGSC)"/>
            <person name="Milanesi L."/>
        </authorList>
    </citation>
    <scope>NUCLEOTIDE SEQUENCE [LARGE SCALE GENOMIC DNA]</scope>
    <source>
        <strain evidence="7">cv. Svevo</strain>
    </source>
</reference>
<evidence type="ECO:0000256" key="2">
    <source>
        <dbReference type="ARBA" id="ARBA00006581"/>
    </source>
</evidence>
<dbReference type="AlphaFoldDB" id="A0A9R0QNP5"/>
<dbReference type="InterPro" id="IPR008181">
    <property type="entry name" value="dUTPase"/>
</dbReference>
<proteinExistence type="inferred from homology"/>
<dbReference type="InterPro" id="IPR029054">
    <property type="entry name" value="dUTPase-like"/>
</dbReference>
<dbReference type="GO" id="GO:0006226">
    <property type="term" value="P:dUMP biosynthetic process"/>
    <property type="evidence" value="ECO:0007669"/>
    <property type="project" value="InterPro"/>
</dbReference>
<dbReference type="GO" id="GO:0046081">
    <property type="term" value="P:dUTP catabolic process"/>
    <property type="evidence" value="ECO:0007669"/>
    <property type="project" value="InterPro"/>
</dbReference>
<evidence type="ECO:0000313" key="6">
    <source>
        <dbReference type="EMBL" id="VAH13085.1"/>
    </source>
</evidence>
<evidence type="ECO:0000259" key="5">
    <source>
        <dbReference type="Pfam" id="PF00692"/>
    </source>
</evidence>
<comment type="pathway">
    <text evidence="1">Pyrimidine metabolism; dUMP biosynthesis; dUMP from dCTP (dUTP route): step 2/2.</text>
</comment>
<gene>
    <name evidence="6" type="ORF">TRITD_1Bv1G016000</name>
</gene>
<dbReference type="Gramene" id="TRITD1Bv1G016000.1">
    <property type="protein sequence ID" value="TRITD1Bv1G016000.1"/>
    <property type="gene ID" value="TRITD1Bv1G016000"/>
</dbReference>
<keyword evidence="4" id="KW-0546">Nucleotide metabolism</keyword>
<dbReference type="GO" id="GO:0004170">
    <property type="term" value="F:dUTP diphosphatase activity"/>
    <property type="evidence" value="ECO:0007669"/>
    <property type="project" value="UniProtKB-EC"/>
</dbReference>
<accession>A0A9R0QNP5</accession>
<evidence type="ECO:0000256" key="4">
    <source>
        <dbReference type="ARBA" id="ARBA00023080"/>
    </source>
</evidence>
<evidence type="ECO:0000256" key="3">
    <source>
        <dbReference type="ARBA" id="ARBA00012379"/>
    </source>
</evidence>
<comment type="similarity">
    <text evidence="2">Belongs to the dUTPase family.</text>
</comment>
<protein>
    <recommendedName>
        <fullName evidence="3">dUTP diphosphatase</fullName>
        <ecNumber evidence="3">3.6.1.23</ecNumber>
    </recommendedName>
</protein>
<dbReference type="EC" id="3.6.1.23" evidence="3"/>
<dbReference type="SUPFAM" id="SSF51283">
    <property type="entry name" value="dUTPase-like"/>
    <property type="match status" value="1"/>
</dbReference>
<dbReference type="PANTHER" id="PTHR11241:SF0">
    <property type="entry name" value="DEOXYURIDINE 5'-TRIPHOSPHATE NUCLEOTIDOHYDROLASE"/>
    <property type="match status" value="1"/>
</dbReference>
<sequence>MSCPTRVIDADYHSLVGVVLFNHSEVDFSVKPGDCVVQMIVQVIANCDAGGRRGGGPRRHRLAGGRVWVHRCLNPESL</sequence>
<name>A0A9R0QNP5_TRITD</name>
<evidence type="ECO:0000256" key="1">
    <source>
        <dbReference type="ARBA" id="ARBA00005142"/>
    </source>
</evidence>
<evidence type="ECO:0000313" key="7">
    <source>
        <dbReference type="Proteomes" id="UP000324705"/>
    </source>
</evidence>
<feature type="domain" description="dUTPase-like" evidence="5">
    <location>
        <begin position="3"/>
        <end position="44"/>
    </location>
</feature>
<organism evidence="6 7">
    <name type="scientific">Triticum turgidum subsp. durum</name>
    <name type="common">Durum wheat</name>
    <name type="synonym">Triticum durum</name>
    <dbReference type="NCBI Taxonomy" id="4567"/>
    <lineage>
        <taxon>Eukaryota</taxon>
        <taxon>Viridiplantae</taxon>
        <taxon>Streptophyta</taxon>
        <taxon>Embryophyta</taxon>
        <taxon>Tracheophyta</taxon>
        <taxon>Spermatophyta</taxon>
        <taxon>Magnoliopsida</taxon>
        <taxon>Liliopsida</taxon>
        <taxon>Poales</taxon>
        <taxon>Poaceae</taxon>
        <taxon>BOP clade</taxon>
        <taxon>Pooideae</taxon>
        <taxon>Triticodae</taxon>
        <taxon>Triticeae</taxon>
        <taxon>Triticinae</taxon>
        <taxon>Triticum</taxon>
    </lineage>
</organism>
<dbReference type="PANTHER" id="PTHR11241">
    <property type="entry name" value="DEOXYURIDINE 5'-TRIPHOSPHATE NUCLEOTIDOHYDROLASE"/>
    <property type="match status" value="1"/>
</dbReference>
<keyword evidence="7" id="KW-1185">Reference proteome</keyword>
<dbReference type="EMBL" id="LT934112">
    <property type="protein sequence ID" value="VAH13085.1"/>
    <property type="molecule type" value="Genomic_DNA"/>
</dbReference>
<dbReference type="GO" id="GO:0000287">
    <property type="term" value="F:magnesium ion binding"/>
    <property type="evidence" value="ECO:0007669"/>
    <property type="project" value="InterPro"/>
</dbReference>